<feature type="domain" description="Protein Lines C-terminal" evidence="3">
    <location>
        <begin position="669"/>
        <end position="703"/>
    </location>
</feature>
<dbReference type="InterPro" id="IPR029415">
    <property type="entry name" value="Lines_C"/>
</dbReference>
<evidence type="ECO:0000313" key="5">
    <source>
        <dbReference type="Proteomes" id="UP000824782"/>
    </source>
</evidence>
<dbReference type="EMBL" id="WNYA01000004">
    <property type="protein sequence ID" value="KAG8575109.1"/>
    <property type="molecule type" value="Genomic_DNA"/>
</dbReference>
<evidence type="ECO:0000259" key="2">
    <source>
        <dbReference type="Pfam" id="PF14694"/>
    </source>
</evidence>
<keyword evidence="5" id="KW-1185">Reference proteome</keyword>
<dbReference type="Pfam" id="PF14694">
    <property type="entry name" value="LINES_N"/>
    <property type="match status" value="1"/>
</dbReference>
<organism evidence="4 5">
    <name type="scientific">Engystomops pustulosus</name>
    <name type="common">Tungara frog</name>
    <name type="synonym">Physalaemus pustulosus</name>
    <dbReference type="NCBI Taxonomy" id="76066"/>
    <lineage>
        <taxon>Eukaryota</taxon>
        <taxon>Metazoa</taxon>
        <taxon>Chordata</taxon>
        <taxon>Craniata</taxon>
        <taxon>Vertebrata</taxon>
        <taxon>Euteleostomi</taxon>
        <taxon>Amphibia</taxon>
        <taxon>Batrachia</taxon>
        <taxon>Anura</taxon>
        <taxon>Neobatrachia</taxon>
        <taxon>Hyloidea</taxon>
        <taxon>Leptodactylidae</taxon>
        <taxon>Leiuperinae</taxon>
        <taxon>Engystomops</taxon>
    </lineage>
</organism>
<name>A0AAV7BQY1_ENGPU</name>
<comment type="caution">
    <text evidence="4">The sequence shown here is derived from an EMBL/GenBank/DDBJ whole genome shotgun (WGS) entry which is preliminary data.</text>
</comment>
<dbReference type="EMBL" id="WNYA01000004">
    <property type="protein sequence ID" value="KAG8575110.1"/>
    <property type="molecule type" value="Genomic_DNA"/>
</dbReference>
<proteinExistence type="predicted"/>
<dbReference type="PANTHER" id="PTHR16057:SF1">
    <property type="entry name" value="PROTEIN LINES HOMOLOG 1"/>
    <property type="match status" value="1"/>
</dbReference>
<dbReference type="Proteomes" id="UP000824782">
    <property type="component" value="Unassembled WGS sequence"/>
</dbReference>
<feature type="region of interest" description="Disordered" evidence="1">
    <location>
        <begin position="555"/>
        <end position="586"/>
    </location>
</feature>
<evidence type="ECO:0000313" key="4">
    <source>
        <dbReference type="EMBL" id="KAG8575110.1"/>
    </source>
</evidence>
<dbReference type="InterPro" id="IPR032794">
    <property type="entry name" value="LINES_N"/>
</dbReference>
<feature type="domain" description="Protein Lines N-terminal" evidence="2">
    <location>
        <begin position="175"/>
        <end position="524"/>
    </location>
</feature>
<dbReference type="PANTHER" id="PTHR16057">
    <property type="entry name" value="WINS1, 2 PROTEIN"/>
    <property type="match status" value="1"/>
</dbReference>
<protein>
    <recommendedName>
        <fullName evidence="6">Protein Lines homolog 1</fullName>
    </recommendedName>
</protein>
<evidence type="ECO:0000256" key="1">
    <source>
        <dbReference type="SAM" id="MobiDB-lite"/>
    </source>
</evidence>
<gene>
    <name evidence="4" type="ORF">GDO81_009443</name>
</gene>
<dbReference type="InterPro" id="IPR024875">
    <property type="entry name" value="Protein_Lines"/>
</dbReference>
<dbReference type="AlphaFoldDB" id="A0AAV7BQY1"/>
<reference evidence="4" key="1">
    <citation type="thesis" date="2020" institute="ProQuest LLC" country="789 East Eisenhower Parkway, Ann Arbor, MI, USA">
        <title>Comparative Genomics and Chromosome Evolution.</title>
        <authorList>
            <person name="Mudd A.B."/>
        </authorList>
    </citation>
    <scope>NUCLEOTIDE SEQUENCE</scope>
    <source>
        <strain evidence="4">237g6f4</strain>
        <tissue evidence="4">Blood</tissue>
    </source>
</reference>
<sequence length="708" mass="78093">MEGAFPGLKELHKKLLQAAPLHKDVQTSAALLMPRSPSEACAGSAIHETAGYVTSLCLDSVAHTLVPRDVTLLQLSLIQILIIKAENLCTEPHIRQQYSHVVKVLQQNGVDTAIMRLLNTSDKVLSHISSKCLSCLVLYQLKFQNEVNTHWLQLCLNTLREDPSSPTLMPCLMSMIAVYKEILVDEQIRKTGCLLQIMETMEDVFVGFCTTCIPRLPVAECPSPAPGAVSSSHISCLLDLLEVLVALRIELKLNVSLCKQVLSVILPQALNLMSAPVPYFIKKQVILVLKRCLLYKAGEDFLPSHNLFNQQDAALDAELTVLATTILNAVGQGWLLQVPSSDRSSSFGGANQGSEHGPDLVILGAASLSVLKALEIQFHNEAYSSPGPGYIEISETSLYMGHLLNFLERHLGWKERVHFCEWVSLVFIEQDDDMLEVAKSLLQMYLHNPRLHSTASDDEDIWKLPSHCCGMNPHCIFLFLLKNVLFDASVLLDFLISSETCFLEYFVRYLKLLKEDWSQFCLICTFLDRSSPLQSPSVANVSVCPRQMSNAPCSRESIIGPHVDTSSVSGPRNDKPSSHYHLSDGISSSSLGALQRLVEYDSSEDSESEMSGSEPCLVISRQAGADSSDIDMHMKNLGLTAMCSLSHTTSANMQDAGTTYQAAGIWQKAVQCLGDLQAAIDRLHRKKLFPYNPSALLKLLTHVCALSK</sequence>
<evidence type="ECO:0008006" key="6">
    <source>
        <dbReference type="Google" id="ProtNLM"/>
    </source>
</evidence>
<dbReference type="Pfam" id="PF14695">
    <property type="entry name" value="LINES_C"/>
    <property type="match status" value="1"/>
</dbReference>
<evidence type="ECO:0000259" key="3">
    <source>
        <dbReference type="Pfam" id="PF14695"/>
    </source>
</evidence>
<accession>A0AAV7BQY1</accession>